<dbReference type="GO" id="GO:0022857">
    <property type="term" value="F:transmembrane transporter activity"/>
    <property type="evidence" value="ECO:0007669"/>
    <property type="project" value="InterPro"/>
</dbReference>
<feature type="transmembrane region" description="Helical" evidence="5">
    <location>
        <begin position="85"/>
        <end position="107"/>
    </location>
</feature>
<accession>A0A9D4JP74</accession>
<keyword evidence="4 5" id="KW-0472">Membrane</keyword>
<keyword evidence="8" id="KW-1185">Reference proteome</keyword>
<evidence type="ECO:0000313" key="8">
    <source>
        <dbReference type="Proteomes" id="UP000828390"/>
    </source>
</evidence>
<protein>
    <recommendedName>
        <fullName evidence="6">Major facilitator superfamily (MFS) profile domain-containing protein</fullName>
    </recommendedName>
</protein>
<evidence type="ECO:0000256" key="5">
    <source>
        <dbReference type="SAM" id="Phobius"/>
    </source>
</evidence>
<dbReference type="GO" id="GO:0005789">
    <property type="term" value="C:endoplasmic reticulum membrane"/>
    <property type="evidence" value="ECO:0007669"/>
    <property type="project" value="TreeGrafter"/>
</dbReference>
<dbReference type="SUPFAM" id="SSF103473">
    <property type="entry name" value="MFS general substrate transporter"/>
    <property type="match status" value="1"/>
</dbReference>
<feature type="non-terminal residue" evidence="7">
    <location>
        <position position="1"/>
    </location>
</feature>
<feature type="transmembrane region" description="Helical" evidence="5">
    <location>
        <begin position="375"/>
        <end position="395"/>
    </location>
</feature>
<feature type="transmembrane region" description="Helical" evidence="5">
    <location>
        <begin position="54"/>
        <end position="73"/>
    </location>
</feature>
<evidence type="ECO:0000259" key="6">
    <source>
        <dbReference type="PROSITE" id="PS50850"/>
    </source>
</evidence>
<keyword evidence="3 5" id="KW-1133">Transmembrane helix</keyword>
<dbReference type="AlphaFoldDB" id="A0A9D4JP74"/>
<feature type="transmembrane region" description="Helical" evidence="5">
    <location>
        <begin position="322"/>
        <end position="339"/>
    </location>
</feature>
<name>A0A9D4JP74_DREPO</name>
<comment type="subcellular location">
    <subcellularLocation>
        <location evidence="1">Membrane</location>
        <topology evidence="1">Multi-pass membrane protein</topology>
    </subcellularLocation>
</comment>
<feature type="domain" description="Major facilitator superfamily (MFS) profile" evidence="6">
    <location>
        <begin position="1"/>
        <end position="476"/>
    </location>
</feature>
<feature type="transmembrane region" description="Helical" evidence="5">
    <location>
        <begin position="281"/>
        <end position="302"/>
    </location>
</feature>
<feature type="transmembrane region" description="Helical" evidence="5">
    <location>
        <begin position="113"/>
        <end position="136"/>
    </location>
</feature>
<proteinExistence type="predicted"/>
<feature type="transmembrane region" description="Helical" evidence="5">
    <location>
        <begin position="178"/>
        <end position="199"/>
    </location>
</feature>
<feature type="transmembrane region" description="Helical" evidence="5">
    <location>
        <begin position="346"/>
        <end position="363"/>
    </location>
</feature>
<feature type="transmembrane region" description="Helical" evidence="5">
    <location>
        <begin position="148"/>
        <end position="172"/>
    </location>
</feature>
<evidence type="ECO:0000256" key="2">
    <source>
        <dbReference type="ARBA" id="ARBA00022692"/>
    </source>
</evidence>
<dbReference type="Pfam" id="PF07690">
    <property type="entry name" value="MFS_1"/>
    <property type="match status" value="1"/>
</dbReference>
<dbReference type="PANTHER" id="PTHR43184:SF12">
    <property type="entry name" value="SUGAR PHOSPHATE EXCHANGER 3"/>
    <property type="match status" value="1"/>
</dbReference>
<dbReference type="PROSITE" id="PS50850">
    <property type="entry name" value="MFS"/>
    <property type="match status" value="1"/>
</dbReference>
<dbReference type="InterPro" id="IPR011701">
    <property type="entry name" value="MFS"/>
</dbReference>
<evidence type="ECO:0000256" key="3">
    <source>
        <dbReference type="ARBA" id="ARBA00022989"/>
    </source>
</evidence>
<comment type="caution">
    <text evidence="7">The sequence shown here is derived from an EMBL/GenBank/DDBJ whole genome shotgun (WGS) entry which is preliminary data.</text>
</comment>
<keyword evidence="2 5" id="KW-0812">Transmembrane</keyword>
<reference evidence="7" key="1">
    <citation type="journal article" date="2019" name="bioRxiv">
        <title>The Genome of the Zebra Mussel, Dreissena polymorpha: A Resource for Invasive Species Research.</title>
        <authorList>
            <person name="McCartney M.A."/>
            <person name="Auch B."/>
            <person name="Kono T."/>
            <person name="Mallez S."/>
            <person name="Zhang Y."/>
            <person name="Obille A."/>
            <person name="Becker A."/>
            <person name="Abrahante J.E."/>
            <person name="Garbe J."/>
            <person name="Badalamenti J.P."/>
            <person name="Herman A."/>
            <person name="Mangelson H."/>
            <person name="Liachko I."/>
            <person name="Sullivan S."/>
            <person name="Sone E.D."/>
            <person name="Koren S."/>
            <person name="Silverstein K.A.T."/>
            <person name="Beckman K.B."/>
            <person name="Gohl D.M."/>
        </authorList>
    </citation>
    <scope>NUCLEOTIDE SEQUENCE</scope>
    <source>
        <strain evidence="7">Duluth1</strain>
        <tissue evidence="7">Whole animal</tissue>
    </source>
</reference>
<evidence type="ECO:0000256" key="4">
    <source>
        <dbReference type="ARBA" id="ARBA00023136"/>
    </source>
</evidence>
<reference evidence="7" key="2">
    <citation type="submission" date="2020-11" db="EMBL/GenBank/DDBJ databases">
        <authorList>
            <person name="McCartney M.A."/>
            <person name="Auch B."/>
            <person name="Kono T."/>
            <person name="Mallez S."/>
            <person name="Becker A."/>
            <person name="Gohl D.M."/>
            <person name="Silverstein K.A.T."/>
            <person name="Koren S."/>
            <person name="Bechman K.B."/>
            <person name="Herman A."/>
            <person name="Abrahante J.E."/>
            <person name="Garbe J."/>
        </authorList>
    </citation>
    <scope>NUCLEOTIDE SEQUENCE</scope>
    <source>
        <strain evidence="7">Duluth1</strain>
        <tissue evidence="7">Whole animal</tissue>
    </source>
</reference>
<gene>
    <name evidence="7" type="ORF">DPMN_121099</name>
</gene>
<organism evidence="7 8">
    <name type="scientific">Dreissena polymorpha</name>
    <name type="common">Zebra mussel</name>
    <name type="synonym">Mytilus polymorpha</name>
    <dbReference type="NCBI Taxonomy" id="45954"/>
    <lineage>
        <taxon>Eukaryota</taxon>
        <taxon>Metazoa</taxon>
        <taxon>Spiralia</taxon>
        <taxon>Lophotrochozoa</taxon>
        <taxon>Mollusca</taxon>
        <taxon>Bivalvia</taxon>
        <taxon>Autobranchia</taxon>
        <taxon>Heteroconchia</taxon>
        <taxon>Euheterodonta</taxon>
        <taxon>Imparidentia</taxon>
        <taxon>Neoheterodontei</taxon>
        <taxon>Myida</taxon>
        <taxon>Dreissenoidea</taxon>
        <taxon>Dreissenidae</taxon>
        <taxon>Dreissena</taxon>
    </lineage>
</organism>
<dbReference type="InterPro" id="IPR020846">
    <property type="entry name" value="MFS_dom"/>
</dbReference>
<evidence type="ECO:0000256" key="1">
    <source>
        <dbReference type="ARBA" id="ARBA00004141"/>
    </source>
</evidence>
<evidence type="ECO:0000313" key="7">
    <source>
        <dbReference type="EMBL" id="KAH3819366.1"/>
    </source>
</evidence>
<dbReference type="Gene3D" id="1.20.1250.20">
    <property type="entry name" value="MFS general substrate transporter like domains"/>
    <property type="match status" value="2"/>
</dbReference>
<dbReference type="PANTHER" id="PTHR43184">
    <property type="entry name" value="MAJOR FACILITATOR SUPERFAMILY TRANSPORTER 16, ISOFORM B"/>
    <property type="match status" value="1"/>
</dbReference>
<dbReference type="Proteomes" id="UP000828390">
    <property type="component" value="Unassembled WGS sequence"/>
</dbReference>
<sequence>YALFHATRKTFSNVKSTISSEWTSTPGNETHCNKPDTLWTAHHMYAKSDDAETYLGVLDAVFMIAYAVGLYISGVLGDRYELRKVLSIGMCSTAVMVFVFGCVFEWTHFYNQYLYVIVWILNGLLQSTGWPTVVAVMGNWFGKSSRGFVLGVWSACASVGNIIGALMVSQVLHYGYDFAFLVTSTALFAGGVINIFGLVNCPKEIGLPSPDEDMHYVDLEVNKARFSPDIQYDTRPEDLDDTAALLGHDGDSDVQTQTLVLREPPSGQALSFKKALLLPGVLMYAFAYFCLKLVNYSFFFWLPYYLHASFGWKESTADKISIWYDIGGIVGGTFAGVISDCLGKRSVVVVPMLVLAIPSLVGFKNSPNDMTMNAVLMTITGFFIGGVANLISAAISADLGRYLISAAISADLGRYLISAAISADLGRYLISATISADHGRYLINAAISADLGRYLISAAICADLGRYLISAAISADLGRYLISAAISADLGRYLISAAISADLGKYLISATISVDLGRYLISAAISADLGRYLISAAISADLGRYLISAAISADLGRYLISAVISADLGI</sequence>
<dbReference type="InterPro" id="IPR036259">
    <property type="entry name" value="MFS_trans_sf"/>
</dbReference>
<dbReference type="EMBL" id="JAIWYP010000005">
    <property type="protein sequence ID" value="KAH3819366.1"/>
    <property type="molecule type" value="Genomic_DNA"/>
</dbReference>